<dbReference type="InterPro" id="IPR050469">
    <property type="entry name" value="Diguanylate_Cyclase"/>
</dbReference>
<dbReference type="EMBL" id="JAFBDQ010000004">
    <property type="protein sequence ID" value="MBM7556086.1"/>
    <property type="molecule type" value="Genomic_DNA"/>
</dbReference>
<dbReference type="InterPro" id="IPR029016">
    <property type="entry name" value="GAF-like_dom_sf"/>
</dbReference>
<accession>A0A939BRJ8</accession>
<sequence>MDLFQKNEANSAEFTINYLNDIWNNVLKGETGFAFFNSSEQEFSEYITNYLDDLTENKVVLREKIKKNNYDNPYYPFLDFIKEQLKGMNELDSYLEEVGVYQLQKLVLLKFLQGQKTKRKEEVILEEIEYEKQQMLSSLTKLLEKTSELNPVIIVIENLHWADLSTLRLIKYLMKNSYKGKIMFIFSFAQDIRLVGQNQEEWEDFLDKVRSQQMIIDLKSSIGIKNNQISNEDSTVLEIEELINLSNDCLNFLALKKAKKYITEAYERYQNNNENLTTEYYIEMINLLGDIHNYLDENGNALIYYQSITNYLQQNRKTKELSDIYRKISLIHFKKYNMKTADKLANRSLKLAQEVEDEVQIFKTYFLIVLIEEKRRVYTKEKGERIYKQLIALGKKLDFDNTLARCYFAYFYIVNDYGSSKAVTYCNEMINLAKNYNNEYRLSVAYHIKGVLYKRKKKYDQVLEYYNKSKKLKEKIGDQSSLAIIYNGIGSFHFLVENYEQAYDYYNQALDSLRITKDYHEIGMTCYNLALTLFFAQEYEEAIFYLNKIIDILKESQVKKLLYHTKIRIYILLGINYLKIGNFNKVQECIIKIDNRSIKDTTGEARNNLDFFLLEFLTALIFKAESNYQEAEKHFDWAIKLCNDIEENNQYLYPKLYYEYGLMCEELGSVEKANNLFKRGLKYCKKLEYNFYKGLILSEINREPVKIDKFNFSKSNFDFDWIPESVELEETLDKLYQQMDKINFLNNLQNTLMKTSDNKDLAEKTMELIEDNFLIEANYLYLKEEGTWKNYFTNDEEVNFDFDVQKFINLLIAEGTERIILNPRQDYSQEVVGNFNSLIFVPLESETEVIGCIICATISKELVLSNDSLKILSIVAKQLSIALERIERNQELKDAYQQLLVSSKTDSLTGVYNRWELRNKLESEMERSRRYGKKYAVLFIDLDNFKYYNDEFGHDIGDLVLCEFAKLLEESVRKTDFVSRFGGDEFVLVLPETTADKAYLLAERIQNRLIEVNHFQPVIEKEIGEKIEIPPKIN</sequence>
<dbReference type="PANTHER" id="PTHR45138:SF9">
    <property type="entry name" value="DIGUANYLATE CYCLASE DGCM-RELATED"/>
    <property type="match status" value="1"/>
</dbReference>
<dbReference type="SUPFAM" id="SSF48452">
    <property type="entry name" value="TPR-like"/>
    <property type="match status" value="2"/>
</dbReference>
<name>A0A939BRJ8_9FIRM</name>
<dbReference type="Gene3D" id="3.30.450.40">
    <property type="match status" value="1"/>
</dbReference>
<feature type="domain" description="GGDEF" evidence="3">
    <location>
        <begin position="933"/>
        <end position="1034"/>
    </location>
</feature>
<dbReference type="RefSeq" id="WP_204700803.1">
    <property type="nucleotide sequence ID" value="NZ_JAFBDQ010000004.1"/>
</dbReference>
<dbReference type="Gene3D" id="3.30.70.270">
    <property type="match status" value="1"/>
</dbReference>
<dbReference type="GO" id="GO:0043709">
    <property type="term" value="P:cell adhesion involved in single-species biofilm formation"/>
    <property type="evidence" value="ECO:0007669"/>
    <property type="project" value="TreeGrafter"/>
</dbReference>
<keyword evidence="5" id="KW-1185">Reference proteome</keyword>
<proteinExistence type="predicted"/>
<dbReference type="InterPro" id="IPR043128">
    <property type="entry name" value="Rev_trsase/Diguanyl_cyclase"/>
</dbReference>
<organism evidence="4 5">
    <name type="scientific">Halanaerobacter jeridensis</name>
    <dbReference type="NCBI Taxonomy" id="706427"/>
    <lineage>
        <taxon>Bacteria</taxon>
        <taxon>Bacillati</taxon>
        <taxon>Bacillota</taxon>
        <taxon>Clostridia</taxon>
        <taxon>Halanaerobiales</taxon>
        <taxon>Halobacteroidaceae</taxon>
        <taxon>Halanaerobacter</taxon>
    </lineage>
</organism>
<feature type="repeat" description="TPR" evidence="1">
    <location>
        <begin position="443"/>
        <end position="476"/>
    </location>
</feature>
<keyword evidence="1" id="KW-0802">TPR repeat</keyword>
<dbReference type="PANTHER" id="PTHR45138">
    <property type="entry name" value="REGULATORY COMPONENTS OF SENSORY TRANSDUCTION SYSTEM"/>
    <property type="match status" value="1"/>
</dbReference>
<dbReference type="Pfam" id="PF13424">
    <property type="entry name" value="TPR_12"/>
    <property type="match status" value="1"/>
</dbReference>
<dbReference type="SMART" id="SM00267">
    <property type="entry name" value="GGDEF"/>
    <property type="match status" value="1"/>
</dbReference>
<dbReference type="Gene3D" id="1.25.40.10">
    <property type="entry name" value="Tetratricopeptide repeat domain"/>
    <property type="match status" value="3"/>
</dbReference>
<dbReference type="Pfam" id="PF13181">
    <property type="entry name" value="TPR_8"/>
    <property type="match status" value="1"/>
</dbReference>
<dbReference type="SUPFAM" id="SSF55073">
    <property type="entry name" value="Nucleotide cyclase"/>
    <property type="match status" value="1"/>
</dbReference>
<dbReference type="AlphaFoldDB" id="A0A939BRJ8"/>
<gene>
    <name evidence="4" type="ORF">JOC47_000922</name>
</gene>
<evidence type="ECO:0000259" key="3">
    <source>
        <dbReference type="PROSITE" id="PS50887"/>
    </source>
</evidence>
<dbReference type="InterPro" id="IPR011990">
    <property type="entry name" value="TPR-like_helical_dom_sf"/>
</dbReference>
<feature type="coiled-coil region" evidence="2">
    <location>
        <begin position="745"/>
        <end position="772"/>
    </location>
</feature>
<dbReference type="NCBIfam" id="TIGR00254">
    <property type="entry name" value="GGDEF"/>
    <property type="match status" value="1"/>
</dbReference>
<protein>
    <submittedName>
        <fullName evidence="4">Diguanylate cyclase (GGDEF)-like protein</fullName>
    </submittedName>
</protein>
<comment type="caution">
    <text evidence="4">The sequence shown here is derived from an EMBL/GenBank/DDBJ whole genome shotgun (WGS) entry which is preliminary data.</text>
</comment>
<dbReference type="GO" id="GO:0005886">
    <property type="term" value="C:plasma membrane"/>
    <property type="evidence" value="ECO:0007669"/>
    <property type="project" value="TreeGrafter"/>
</dbReference>
<evidence type="ECO:0000313" key="5">
    <source>
        <dbReference type="Proteomes" id="UP000774000"/>
    </source>
</evidence>
<dbReference type="GO" id="GO:0052621">
    <property type="term" value="F:diguanylate cyclase activity"/>
    <property type="evidence" value="ECO:0007669"/>
    <property type="project" value="TreeGrafter"/>
</dbReference>
<keyword evidence="2" id="KW-0175">Coiled coil</keyword>
<dbReference type="InterPro" id="IPR000160">
    <property type="entry name" value="GGDEF_dom"/>
</dbReference>
<dbReference type="Proteomes" id="UP000774000">
    <property type="component" value="Unassembled WGS sequence"/>
</dbReference>
<dbReference type="SUPFAM" id="SSF55781">
    <property type="entry name" value="GAF domain-like"/>
    <property type="match status" value="1"/>
</dbReference>
<evidence type="ECO:0000256" key="1">
    <source>
        <dbReference type="PROSITE-ProRule" id="PRU00339"/>
    </source>
</evidence>
<dbReference type="PROSITE" id="PS50005">
    <property type="entry name" value="TPR"/>
    <property type="match status" value="2"/>
</dbReference>
<feature type="repeat" description="TPR" evidence="1">
    <location>
        <begin position="483"/>
        <end position="516"/>
    </location>
</feature>
<dbReference type="Pfam" id="PF00990">
    <property type="entry name" value="GGDEF"/>
    <property type="match status" value="1"/>
</dbReference>
<dbReference type="InterPro" id="IPR029787">
    <property type="entry name" value="Nucleotide_cyclase"/>
</dbReference>
<dbReference type="InterPro" id="IPR019734">
    <property type="entry name" value="TPR_rpt"/>
</dbReference>
<evidence type="ECO:0000256" key="2">
    <source>
        <dbReference type="SAM" id="Coils"/>
    </source>
</evidence>
<reference evidence="4" key="1">
    <citation type="submission" date="2021-01" db="EMBL/GenBank/DDBJ databases">
        <title>Genomic Encyclopedia of Type Strains, Phase IV (KMG-IV): sequencing the most valuable type-strain genomes for metagenomic binning, comparative biology and taxonomic classification.</title>
        <authorList>
            <person name="Goeker M."/>
        </authorList>
    </citation>
    <scope>NUCLEOTIDE SEQUENCE</scope>
    <source>
        <strain evidence="4">DSM 23230</strain>
    </source>
</reference>
<dbReference type="GO" id="GO:1902201">
    <property type="term" value="P:negative regulation of bacterial-type flagellum-dependent cell motility"/>
    <property type="evidence" value="ECO:0007669"/>
    <property type="project" value="TreeGrafter"/>
</dbReference>
<evidence type="ECO:0000313" key="4">
    <source>
        <dbReference type="EMBL" id="MBM7556086.1"/>
    </source>
</evidence>
<dbReference type="CDD" id="cd01949">
    <property type="entry name" value="GGDEF"/>
    <property type="match status" value="1"/>
</dbReference>
<dbReference type="PROSITE" id="PS50887">
    <property type="entry name" value="GGDEF"/>
    <property type="match status" value="1"/>
</dbReference>
<dbReference type="SMART" id="SM00028">
    <property type="entry name" value="TPR"/>
    <property type="match status" value="7"/>
</dbReference>